<evidence type="ECO:0000313" key="3">
    <source>
        <dbReference type="Proteomes" id="UP000000552"/>
    </source>
</evidence>
<dbReference type="HOGENOM" id="CLU_2493343_0_0_5"/>
<proteinExistence type="predicted"/>
<dbReference type="AlphaFoldDB" id="Q98HT2"/>
<dbReference type="KEGG" id="mlo:msr2723"/>
<dbReference type="EMBL" id="BA000012">
    <property type="protein sequence ID" value="BAB49784.1"/>
    <property type="molecule type" value="Genomic_DNA"/>
</dbReference>
<reference evidence="2 3" key="1">
    <citation type="journal article" date="2000" name="DNA Res.">
        <title>Complete genome structure of the nitrogen-fixing symbiotic bacterium Mesorhizobium loti.</title>
        <authorList>
            <person name="Kaneko T."/>
            <person name="Nakamura Y."/>
            <person name="Sato S."/>
            <person name="Asamizu E."/>
            <person name="Kato T."/>
            <person name="Sasamoto S."/>
            <person name="Watanabe A."/>
            <person name="Idesawa K."/>
            <person name="Ishikawa A."/>
            <person name="Kawashima K."/>
            <person name="Kimura T."/>
            <person name="Kishida Y."/>
            <person name="Kiyokawa C."/>
            <person name="Kohara M."/>
            <person name="Matsumoto M."/>
            <person name="Matsuno A."/>
            <person name="Mochizuki Y."/>
            <person name="Nakayama S."/>
            <person name="Nakazaki N."/>
            <person name="Shimpo S."/>
            <person name="Sugimoto M."/>
            <person name="Takeuchi C."/>
            <person name="Yamada M."/>
            <person name="Tabata S."/>
        </authorList>
    </citation>
    <scope>NUCLEOTIDE SEQUENCE [LARGE SCALE GENOMIC DNA]</scope>
    <source>
        <strain evidence="3">LMG 29417 / CECT 9101 / MAFF 303099</strain>
    </source>
</reference>
<protein>
    <submittedName>
        <fullName evidence="2">Msr2723 protein</fullName>
    </submittedName>
</protein>
<dbReference type="Proteomes" id="UP000000552">
    <property type="component" value="Chromosome"/>
</dbReference>
<evidence type="ECO:0000256" key="1">
    <source>
        <dbReference type="SAM" id="MobiDB-lite"/>
    </source>
</evidence>
<gene>
    <name evidence="2" type="ordered locus">msr2723</name>
</gene>
<evidence type="ECO:0000313" key="2">
    <source>
        <dbReference type="EMBL" id="BAB49784.1"/>
    </source>
</evidence>
<accession>Q98HT2</accession>
<sequence>MDRGPKKVAEPRPAPWRKRRNPMKQFHCGSLVPGCEWHTRADEEAEVMRRAVEHMRETHGETTIRETMIEAIRSRIEKVRDAA</sequence>
<dbReference type="Pfam" id="PF06348">
    <property type="entry name" value="DUF1059"/>
    <property type="match status" value="1"/>
</dbReference>
<feature type="region of interest" description="Disordered" evidence="1">
    <location>
        <begin position="1"/>
        <end position="22"/>
    </location>
</feature>
<organism evidence="2 3">
    <name type="scientific">Mesorhizobium japonicum (strain LMG 29417 / CECT 9101 / MAFF 303099)</name>
    <name type="common">Mesorhizobium loti (strain MAFF 303099)</name>
    <dbReference type="NCBI Taxonomy" id="266835"/>
    <lineage>
        <taxon>Bacteria</taxon>
        <taxon>Pseudomonadati</taxon>
        <taxon>Pseudomonadota</taxon>
        <taxon>Alphaproteobacteria</taxon>
        <taxon>Hyphomicrobiales</taxon>
        <taxon>Phyllobacteriaceae</taxon>
        <taxon>Mesorhizobium</taxon>
    </lineage>
</organism>
<name>Q98HT2_RHILO</name>
<dbReference type="InterPro" id="IPR009409">
    <property type="entry name" value="DUF1059"/>
</dbReference>
<feature type="compositionally biased region" description="Basic and acidic residues" evidence="1">
    <location>
        <begin position="1"/>
        <end position="10"/>
    </location>
</feature>
<dbReference type="eggNOG" id="COG5466">
    <property type="taxonomic scope" value="Bacteria"/>
</dbReference>